<dbReference type="Proteomes" id="UP000292957">
    <property type="component" value="Unassembled WGS sequence"/>
</dbReference>
<gene>
    <name evidence="1" type="ORF">BD311DRAFT_15859</name>
</gene>
<sequence>MQRETCYIRHVRGCLASSFVPSPSFVSVSFFSPKVTCLTHCRTGFRTRSWYLISSCWPTNPIARYRRPVPVLSNALRFCSCTPWSTSLFLSAGTLLLVSVISEQIE</sequence>
<protein>
    <submittedName>
        <fullName evidence="1">Uncharacterized protein</fullName>
    </submittedName>
</protein>
<accession>A0A4Q9N8W7</accession>
<dbReference type="EMBL" id="ML143386">
    <property type="protein sequence ID" value="TBU35822.1"/>
    <property type="molecule type" value="Genomic_DNA"/>
</dbReference>
<name>A0A4Q9N8W7_9APHY</name>
<evidence type="ECO:0000313" key="1">
    <source>
        <dbReference type="EMBL" id="TBU35822.1"/>
    </source>
</evidence>
<proteinExistence type="predicted"/>
<reference evidence="1" key="1">
    <citation type="submission" date="2019-01" db="EMBL/GenBank/DDBJ databases">
        <title>Draft genome sequences of three monokaryotic isolates of the white-rot basidiomycete fungus Dichomitus squalens.</title>
        <authorList>
            <consortium name="DOE Joint Genome Institute"/>
            <person name="Lopez S.C."/>
            <person name="Andreopoulos B."/>
            <person name="Pangilinan J."/>
            <person name="Lipzen A."/>
            <person name="Riley R."/>
            <person name="Ahrendt S."/>
            <person name="Ng V."/>
            <person name="Barry K."/>
            <person name="Daum C."/>
            <person name="Grigoriev I.V."/>
            <person name="Hilden K.S."/>
            <person name="Makela M.R."/>
            <person name="de Vries R.P."/>
        </authorList>
    </citation>
    <scope>NUCLEOTIDE SEQUENCE [LARGE SCALE GENOMIC DNA]</scope>
    <source>
        <strain evidence="1">OM18370.1</strain>
    </source>
</reference>
<dbReference type="AlphaFoldDB" id="A0A4Q9N8W7"/>
<organism evidence="1">
    <name type="scientific">Dichomitus squalens</name>
    <dbReference type="NCBI Taxonomy" id="114155"/>
    <lineage>
        <taxon>Eukaryota</taxon>
        <taxon>Fungi</taxon>
        <taxon>Dikarya</taxon>
        <taxon>Basidiomycota</taxon>
        <taxon>Agaricomycotina</taxon>
        <taxon>Agaricomycetes</taxon>
        <taxon>Polyporales</taxon>
        <taxon>Polyporaceae</taxon>
        <taxon>Dichomitus</taxon>
    </lineage>
</organism>